<accession>A0ABV9JH28</accession>
<evidence type="ECO:0000313" key="2">
    <source>
        <dbReference type="Proteomes" id="UP001595962"/>
    </source>
</evidence>
<evidence type="ECO:0008006" key="3">
    <source>
        <dbReference type="Google" id="ProtNLM"/>
    </source>
</evidence>
<reference evidence="2" key="1">
    <citation type="journal article" date="2019" name="Int. J. Syst. Evol. Microbiol.">
        <title>The Global Catalogue of Microorganisms (GCM) 10K type strain sequencing project: providing services to taxonomists for standard genome sequencing and annotation.</title>
        <authorList>
            <consortium name="The Broad Institute Genomics Platform"/>
            <consortium name="The Broad Institute Genome Sequencing Center for Infectious Disease"/>
            <person name="Wu L."/>
            <person name="Ma J."/>
        </authorList>
    </citation>
    <scope>NUCLEOTIDE SEQUENCE [LARGE SCALE GENOMIC DNA]</scope>
    <source>
        <strain evidence="2">DT28</strain>
    </source>
</reference>
<evidence type="ECO:0000313" key="1">
    <source>
        <dbReference type="EMBL" id="MFC4653831.1"/>
    </source>
</evidence>
<dbReference type="Proteomes" id="UP001595962">
    <property type="component" value="Unassembled WGS sequence"/>
</dbReference>
<keyword evidence="2" id="KW-1185">Reference proteome</keyword>
<proteinExistence type="predicted"/>
<comment type="caution">
    <text evidence="1">The sequence shown here is derived from an EMBL/GenBank/DDBJ whole genome shotgun (WGS) entry which is preliminary data.</text>
</comment>
<gene>
    <name evidence="1" type="ORF">ACFO3I_02210</name>
</gene>
<dbReference type="EMBL" id="JBHSGB010000002">
    <property type="protein sequence ID" value="MFC4653831.1"/>
    <property type="molecule type" value="Genomic_DNA"/>
</dbReference>
<name>A0ABV9JH28_9GAMM</name>
<protein>
    <recommendedName>
        <fullName evidence="3">PilZ domain-containing protein</fullName>
    </recommendedName>
</protein>
<organism evidence="1 2">
    <name type="scientific">Rheinheimera marina</name>
    <dbReference type="NCBI Taxonomy" id="1774958"/>
    <lineage>
        <taxon>Bacteria</taxon>
        <taxon>Pseudomonadati</taxon>
        <taxon>Pseudomonadota</taxon>
        <taxon>Gammaproteobacteria</taxon>
        <taxon>Chromatiales</taxon>
        <taxon>Chromatiaceae</taxon>
        <taxon>Rheinheimera</taxon>
    </lineage>
</organism>
<sequence>MPYPRQQPGRQFYRWYFYDPSQPLATQTKGVPVKLKSTSWFGGDIGSAVVKDMSGGGAGLLVPRKDKVPEKFWVGYDRETRVKAQVKYRQLVDDKLEFLGVSWVSAEPQLVLKLLRKLRRRAFVIKQQPVRLVQNTTA</sequence>
<dbReference type="RefSeq" id="WP_377331398.1">
    <property type="nucleotide sequence ID" value="NZ_JBHSGB010000002.1"/>
</dbReference>